<dbReference type="InterPro" id="IPR036855">
    <property type="entry name" value="Znf_CCCH_sf"/>
</dbReference>
<dbReference type="InterPro" id="IPR039136">
    <property type="entry name" value="NUFIP1-like"/>
</dbReference>
<reference evidence="7 8" key="1">
    <citation type="submission" date="2020-07" db="EMBL/GenBank/DDBJ databases">
        <title>Trichoderma asperellum IC-1 whole genome shotgun sequence.</title>
        <authorList>
            <person name="Kanamasa S."/>
            <person name="Takahashi H."/>
        </authorList>
    </citation>
    <scope>NUCLEOTIDE SEQUENCE [LARGE SCALE GENOMIC DNA]</scope>
    <source>
        <strain evidence="7 8">IC-1</strain>
    </source>
</reference>
<feature type="zinc finger region" description="C3H1-type" evidence="4">
    <location>
        <begin position="318"/>
        <end position="346"/>
    </location>
</feature>
<feature type="domain" description="C3H1-type" evidence="6">
    <location>
        <begin position="318"/>
        <end position="346"/>
    </location>
</feature>
<feature type="compositionally biased region" description="Low complexity" evidence="5">
    <location>
        <begin position="411"/>
        <end position="448"/>
    </location>
</feature>
<dbReference type="PANTHER" id="PTHR13309:SF0">
    <property type="entry name" value="FMR1-INTERACTING PROTEIN NUFIP1"/>
    <property type="match status" value="1"/>
</dbReference>
<protein>
    <recommendedName>
        <fullName evidence="6">C3H1-type domain-containing protein</fullName>
    </recommendedName>
</protein>
<dbReference type="GO" id="GO:0000492">
    <property type="term" value="P:box C/D snoRNP assembly"/>
    <property type="evidence" value="ECO:0007669"/>
    <property type="project" value="TreeGrafter"/>
</dbReference>
<dbReference type="Proteomes" id="UP000517252">
    <property type="component" value="Unassembled WGS sequence"/>
</dbReference>
<dbReference type="PROSITE" id="PS50103">
    <property type="entry name" value="ZF_C3H1"/>
    <property type="match status" value="1"/>
</dbReference>
<dbReference type="AlphaFoldDB" id="A0A6V8R4N2"/>
<feature type="region of interest" description="Disordered" evidence="5">
    <location>
        <begin position="159"/>
        <end position="201"/>
    </location>
</feature>
<name>A0A6V8R4N2_TRIAP</name>
<evidence type="ECO:0000313" key="7">
    <source>
        <dbReference type="EMBL" id="GFP59510.1"/>
    </source>
</evidence>
<evidence type="ECO:0000313" key="8">
    <source>
        <dbReference type="Proteomes" id="UP000517252"/>
    </source>
</evidence>
<comment type="caution">
    <text evidence="7">The sequence shown here is derived from an EMBL/GenBank/DDBJ whole genome shotgun (WGS) entry which is preliminary data.</text>
</comment>
<sequence>MARIAAADRAVVEAATTMEAVATITARNRDTSTLGSHIQPNTQSLTAALIRRRIAIQLLSRSGLRTTAMLPHITHIRMLLYRSLQQTTTQTTLPNPMLRLNTPSRPLMPPLNPTPIKLPLLHQARRSGAVKELIRHTGIAEVAEEATVIVEATNHPRASLSPATAMNKSESPSVGKKKKRKTNTLGLTPGVDSETEDDEGEEKTLTELIGQETLNISDVAAFIAERKKKFPTRARIEAKKAAELARKEEDKAASLEKEADRLRKQLRRVEFSIKRKREQGDEGDEMREPSDDSSDDEPEVMSSRTQTAPPPSSSAKKADITRHCKYYSTGGTCGKKGKCRFVHDPQAREAAIKEREANNGRLTIQQRLILNDKEQEDLAILQSIQYLREKGLMNTAGASAAAPPSYEEKNSASASTSTSTSVPTSTTLTSTSAPASVSTLPPSTSSLPAIPPQPAKREPPRRSNPPPSIIPTANSISAQGLKHYQGWLLKPYGSSSGKQSRSDDLP</sequence>
<dbReference type="GO" id="GO:0005634">
    <property type="term" value="C:nucleus"/>
    <property type="evidence" value="ECO:0007669"/>
    <property type="project" value="TreeGrafter"/>
</dbReference>
<evidence type="ECO:0000256" key="3">
    <source>
        <dbReference type="ARBA" id="ARBA00022833"/>
    </source>
</evidence>
<proteinExistence type="predicted"/>
<organism evidence="7 8">
    <name type="scientific">Trichoderma asperellum</name>
    <name type="common">Filamentous fungus</name>
    <dbReference type="NCBI Taxonomy" id="101201"/>
    <lineage>
        <taxon>Eukaryota</taxon>
        <taxon>Fungi</taxon>
        <taxon>Dikarya</taxon>
        <taxon>Ascomycota</taxon>
        <taxon>Pezizomycotina</taxon>
        <taxon>Sordariomycetes</taxon>
        <taxon>Hypocreomycetidae</taxon>
        <taxon>Hypocreales</taxon>
        <taxon>Hypocreaceae</taxon>
        <taxon>Trichoderma</taxon>
    </lineage>
</organism>
<accession>A0A6V8R4N2</accession>
<dbReference type="InterPro" id="IPR019496">
    <property type="entry name" value="NUFIP1_cons_dom"/>
</dbReference>
<dbReference type="PANTHER" id="PTHR13309">
    <property type="entry name" value="NUCLEAR FRAGILE X MENTAL RETARDATION PROTEIN INTERACTING PROTEIN 1"/>
    <property type="match status" value="1"/>
</dbReference>
<evidence type="ECO:0000256" key="5">
    <source>
        <dbReference type="SAM" id="MobiDB-lite"/>
    </source>
</evidence>
<dbReference type="SUPFAM" id="SSF90229">
    <property type="entry name" value="CCCH zinc finger"/>
    <property type="match status" value="1"/>
</dbReference>
<gene>
    <name evidence="7" type="ORF">TASIC1_0013020600</name>
</gene>
<keyword evidence="3 4" id="KW-0862">Zinc</keyword>
<dbReference type="OrthoDB" id="273070at2759"/>
<dbReference type="EMBL" id="BLZH01000013">
    <property type="protein sequence ID" value="GFP59510.1"/>
    <property type="molecule type" value="Genomic_DNA"/>
</dbReference>
<dbReference type="Pfam" id="PF10453">
    <property type="entry name" value="NUFIP1"/>
    <property type="match status" value="1"/>
</dbReference>
<evidence type="ECO:0000256" key="1">
    <source>
        <dbReference type="ARBA" id="ARBA00022723"/>
    </source>
</evidence>
<evidence type="ECO:0000259" key="6">
    <source>
        <dbReference type="PROSITE" id="PS50103"/>
    </source>
</evidence>
<keyword evidence="2 4" id="KW-0863">Zinc-finger</keyword>
<dbReference type="GO" id="GO:0008270">
    <property type="term" value="F:zinc ion binding"/>
    <property type="evidence" value="ECO:0007669"/>
    <property type="project" value="UniProtKB-KW"/>
</dbReference>
<feature type="compositionally biased region" description="Polar residues" evidence="5">
    <location>
        <begin position="161"/>
        <end position="172"/>
    </location>
</feature>
<feature type="region of interest" description="Disordered" evidence="5">
    <location>
        <begin position="273"/>
        <end position="319"/>
    </location>
</feature>
<feature type="compositionally biased region" description="Acidic residues" evidence="5">
    <location>
        <begin position="281"/>
        <end position="299"/>
    </location>
</feature>
<dbReference type="GO" id="GO:0003723">
    <property type="term" value="F:RNA binding"/>
    <property type="evidence" value="ECO:0007669"/>
    <property type="project" value="InterPro"/>
</dbReference>
<dbReference type="InterPro" id="IPR000571">
    <property type="entry name" value="Znf_CCCH"/>
</dbReference>
<evidence type="ECO:0000256" key="2">
    <source>
        <dbReference type="ARBA" id="ARBA00022771"/>
    </source>
</evidence>
<keyword evidence="1 4" id="KW-0479">Metal-binding</keyword>
<evidence type="ECO:0000256" key="4">
    <source>
        <dbReference type="PROSITE-ProRule" id="PRU00723"/>
    </source>
</evidence>
<feature type="region of interest" description="Disordered" evidence="5">
    <location>
        <begin position="398"/>
        <end position="476"/>
    </location>
</feature>